<evidence type="ECO:0000259" key="3">
    <source>
        <dbReference type="PROSITE" id="PS51000"/>
    </source>
</evidence>
<evidence type="ECO:0000313" key="5">
    <source>
        <dbReference type="Proteomes" id="UP000192472"/>
    </source>
</evidence>
<organism evidence="4 5">
    <name type="scientific">Reichenbachiella faecimaris</name>
    <dbReference type="NCBI Taxonomy" id="692418"/>
    <lineage>
        <taxon>Bacteria</taxon>
        <taxon>Pseudomonadati</taxon>
        <taxon>Bacteroidota</taxon>
        <taxon>Cytophagia</taxon>
        <taxon>Cytophagales</taxon>
        <taxon>Reichenbachiellaceae</taxon>
        <taxon>Reichenbachiella</taxon>
    </lineage>
</organism>
<dbReference type="PROSITE" id="PS52050">
    <property type="entry name" value="WYL"/>
    <property type="match status" value="1"/>
</dbReference>
<dbReference type="InterPro" id="IPR051534">
    <property type="entry name" value="CBASS_pafABC_assoc_protein"/>
</dbReference>
<dbReference type="Gene3D" id="1.10.10.10">
    <property type="entry name" value="Winged helix-like DNA-binding domain superfamily/Winged helix DNA-binding domain"/>
    <property type="match status" value="1"/>
</dbReference>
<dbReference type="SMART" id="SM00420">
    <property type="entry name" value="HTH_DEOR"/>
    <property type="match status" value="1"/>
</dbReference>
<keyword evidence="4" id="KW-0238">DNA-binding</keyword>
<evidence type="ECO:0000256" key="2">
    <source>
        <dbReference type="ARBA" id="ARBA00023163"/>
    </source>
</evidence>
<dbReference type="PROSITE" id="PS51000">
    <property type="entry name" value="HTH_DEOR_2"/>
    <property type="match status" value="1"/>
</dbReference>
<dbReference type="GO" id="GO:0003700">
    <property type="term" value="F:DNA-binding transcription factor activity"/>
    <property type="evidence" value="ECO:0007669"/>
    <property type="project" value="InterPro"/>
</dbReference>
<dbReference type="InterPro" id="IPR013196">
    <property type="entry name" value="HTH_11"/>
</dbReference>
<dbReference type="PIRSF" id="PIRSF016838">
    <property type="entry name" value="PafC"/>
    <property type="match status" value="1"/>
</dbReference>
<dbReference type="Pfam" id="PF08279">
    <property type="entry name" value="HTH_11"/>
    <property type="match status" value="1"/>
</dbReference>
<gene>
    <name evidence="4" type="ORF">SAMN04488029_3671</name>
</gene>
<dbReference type="Pfam" id="PF25583">
    <property type="entry name" value="WCX"/>
    <property type="match status" value="1"/>
</dbReference>
<dbReference type="PANTHER" id="PTHR34580:SF1">
    <property type="entry name" value="PROTEIN PAFC"/>
    <property type="match status" value="1"/>
</dbReference>
<dbReference type="AlphaFoldDB" id="A0A1W2GNE5"/>
<dbReference type="InterPro" id="IPR026881">
    <property type="entry name" value="WYL_dom"/>
</dbReference>
<name>A0A1W2GNE5_REIFA</name>
<dbReference type="InterPro" id="IPR036390">
    <property type="entry name" value="WH_DNA-bd_sf"/>
</dbReference>
<proteinExistence type="predicted"/>
<dbReference type="InterPro" id="IPR028349">
    <property type="entry name" value="PafC-like"/>
</dbReference>
<dbReference type="Pfam" id="PF13280">
    <property type="entry name" value="WYL"/>
    <property type="match status" value="1"/>
</dbReference>
<dbReference type="PANTHER" id="PTHR34580">
    <property type="match status" value="1"/>
</dbReference>
<dbReference type="EMBL" id="FWYF01000004">
    <property type="protein sequence ID" value="SMD38183.1"/>
    <property type="molecule type" value="Genomic_DNA"/>
</dbReference>
<keyword evidence="1" id="KW-0805">Transcription regulation</keyword>
<keyword evidence="2" id="KW-0804">Transcription</keyword>
<dbReference type="SUPFAM" id="SSF46785">
    <property type="entry name" value="Winged helix' DNA-binding domain"/>
    <property type="match status" value="1"/>
</dbReference>
<dbReference type="InterPro" id="IPR036388">
    <property type="entry name" value="WH-like_DNA-bd_sf"/>
</dbReference>
<dbReference type="InterPro" id="IPR057727">
    <property type="entry name" value="WCX_dom"/>
</dbReference>
<feature type="domain" description="HTH deoR-type" evidence="3">
    <location>
        <begin position="12"/>
        <end position="67"/>
    </location>
</feature>
<keyword evidence="5" id="KW-1185">Reference proteome</keyword>
<evidence type="ECO:0000313" key="4">
    <source>
        <dbReference type="EMBL" id="SMD38183.1"/>
    </source>
</evidence>
<dbReference type="GO" id="GO:0003677">
    <property type="term" value="F:DNA binding"/>
    <property type="evidence" value="ECO:0007669"/>
    <property type="project" value="UniProtKB-KW"/>
</dbReference>
<reference evidence="4 5" key="1">
    <citation type="submission" date="2017-04" db="EMBL/GenBank/DDBJ databases">
        <authorList>
            <person name="Afonso C.L."/>
            <person name="Miller P.J."/>
            <person name="Scott M.A."/>
            <person name="Spackman E."/>
            <person name="Goraichik I."/>
            <person name="Dimitrov K.M."/>
            <person name="Suarez D.L."/>
            <person name="Swayne D.E."/>
        </authorList>
    </citation>
    <scope>NUCLEOTIDE SEQUENCE [LARGE SCALE GENOMIC DNA]</scope>
    <source>
        <strain evidence="4 5">DSM 26133</strain>
    </source>
</reference>
<dbReference type="STRING" id="692418.SAMN04488029_3671"/>
<dbReference type="InterPro" id="IPR001034">
    <property type="entry name" value="DeoR_HTH"/>
</dbReference>
<sequence length="329" mass="38191">MALAKDAKIMNRIDRLTAIMLKLQSKRFVTIDDVAEHFDISERTVFRDIKALGEAGVPIGFEKDKGYFIVEGYYIPPVTFTKEEAGAILLAGKLLERQGDKSLVDEFESALTKVRAVLKNTQKDYVQNLEKYIEIVSPSVPVEKAFPDLFLNDIKNALVSHQVLSFEYYANYSDTFSSREVEPLGICHYANHWHLIAYCRMRNGVRDFRTDRITKLQVLDQHFDPSLRDDFKEHIFVRQMQEDVREVKILFKKNVARLIGDQRYYYGFIDEQKTTDGVEMTFMVGECDHFARWLLMFTDAVRILNSTQLEDQMQQLIDQLAAHYTASLI</sequence>
<dbReference type="Proteomes" id="UP000192472">
    <property type="component" value="Unassembled WGS sequence"/>
</dbReference>
<accession>A0A1W2GNE5</accession>
<protein>
    <submittedName>
        <fullName evidence="4">Predicted DNA-binding transcriptional regulator YafY, contains an HTH and WYL domains</fullName>
    </submittedName>
</protein>
<evidence type="ECO:0000256" key="1">
    <source>
        <dbReference type="ARBA" id="ARBA00023015"/>
    </source>
</evidence>